<gene>
    <name evidence="9" type="ORF">C1SCF055_LOCUS196</name>
</gene>
<dbReference type="CDD" id="cd04276">
    <property type="entry name" value="ZnMc_MMP_like_2"/>
    <property type="match status" value="1"/>
</dbReference>
<dbReference type="SUPFAM" id="SSF103473">
    <property type="entry name" value="MFS general substrate transporter"/>
    <property type="match status" value="1"/>
</dbReference>
<feature type="transmembrane region" description="Helical" evidence="7">
    <location>
        <begin position="1306"/>
        <end position="1325"/>
    </location>
</feature>
<dbReference type="Proteomes" id="UP001152797">
    <property type="component" value="Unassembled WGS sequence"/>
</dbReference>
<dbReference type="Gene3D" id="3.40.50.1820">
    <property type="entry name" value="alpha/beta hydrolase"/>
    <property type="match status" value="1"/>
</dbReference>
<evidence type="ECO:0000313" key="11">
    <source>
        <dbReference type="EMBL" id="CAL4758918.1"/>
    </source>
</evidence>
<name>A0A9P1BHL2_9DINO</name>
<reference evidence="10" key="2">
    <citation type="submission" date="2024-04" db="EMBL/GenBank/DDBJ databases">
        <authorList>
            <person name="Chen Y."/>
            <person name="Shah S."/>
            <person name="Dougan E. K."/>
            <person name="Thang M."/>
            <person name="Chan C."/>
        </authorList>
    </citation>
    <scope>NUCLEOTIDE SEQUENCE [LARGE SCALE GENOMIC DNA]</scope>
</reference>
<dbReference type="EMBL" id="CAMXCT030000001">
    <property type="protein sequence ID" value="CAL4758918.1"/>
    <property type="molecule type" value="Genomic_DNA"/>
</dbReference>
<proteinExistence type="inferred from homology"/>
<dbReference type="Pfam" id="PF07690">
    <property type="entry name" value="MFS_1"/>
    <property type="match status" value="1"/>
</dbReference>
<dbReference type="Pfam" id="PF17148">
    <property type="entry name" value="DUF5117"/>
    <property type="match status" value="1"/>
</dbReference>
<evidence type="ECO:0000256" key="6">
    <source>
        <dbReference type="ARBA" id="ARBA00023136"/>
    </source>
</evidence>
<comment type="subcellular location">
    <subcellularLocation>
        <location evidence="1">Membrane</location>
        <topology evidence="1">Multi-pass membrane protein</topology>
    </subcellularLocation>
</comment>
<keyword evidence="3 7" id="KW-0812">Transmembrane</keyword>
<dbReference type="InterPro" id="IPR032534">
    <property type="entry name" value="EcxA_zinc-bd"/>
</dbReference>
<dbReference type="PROSITE" id="PS50850">
    <property type="entry name" value="MFS"/>
    <property type="match status" value="1"/>
</dbReference>
<keyword evidence="6 7" id="KW-0472">Membrane</keyword>
<dbReference type="InterPro" id="IPR034032">
    <property type="entry name" value="Zn_MMP-like_bac"/>
</dbReference>
<dbReference type="InterPro" id="IPR024079">
    <property type="entry name" value="MetalloPept_cat_dom_sf"/>
</dbReference>
<comment type="caution">
    <text evidence="9">The sequence shown here is derived from an EMBL/GenBank/DDBJ whole genome shotgun (WGS) entry which is preliminary data.</text>
</comment>
<keyword evidence="4" id="KW-0378">Hydrolase</keyword>
<evidence type="ECO:0000256" key="5">
    <source>
        <dbReference type="ARBA" id="ARBA00022989"/>
    </source>
</evidence>
<feature type="domain" description="Major facilitator superfamily (MFS) profile" evidence="8">
    <location>
        <begin position="1003"/>
        <end position="1450"/>
    </location>
</feature>
<dbReference type="CDD" id="cd17316">
    <property type="entry name" value="MFS_SV2_like"/>
    <property type="match status" value="1"/>
</dbReference>
<keyword evidence="12" id="KW-1185">Reference proteome</keyword>
<dbReference type="GO" id="GO:0022857">
    <property type="term" value="F:transmembrane transporter activity"/>
    <property type="evidence" value="ECO:0007669"/>
    <property type="project" value="InterPro"/>
</dbReference>
<dbReference type="SUPFAM" id="SSF53649">
    <property type="entry name" value="Alkaline phosphatase-like"/>
    <property type="match status" value="1"/>
</dbReference>
<dbReference type="GO" id="GO:0016020">
    <property type="term" value="C:membrane"/>
    <property type="evidence" value="ECO:0007669"/>
    <property type="project" value="UniProtKB-SubCell"/>
</dbReference>
<feature type="transmembrane region" description="Helical" evidence="7">
    <location>
        <begin position="1278"/>
        <end position="1299"/>
    </location>
</feature>
<dbReference type="InterPro" id="IPR017850">
    <property type="entry name" value="Alkaline_phosphatase_core_sf"/>
</dbReference>
<evidence type="ECO:0000259" key="8">
    <source>
        <dbReference type="PROSITE" id="PS50850"/>
    </source>
</evidence>
<dbReference type="GO" id="GO:0006508">
    <property type="term" value="P:proteolysis"/>
    <property type="evidence" value="ECO:0007669"/>
    <property type="project" value="InterPro"/>
</dbReference>
<dbReference type="InterPro" id="IPR029058">
    <property type="entry name" value="AB_hydrolase_fold"/>
</dbReference>
<feature type="transmembrane region" description="Helical" evidence="7">
    <location>
        <begin position="1238"/>
        <end position="1258"/>
    </location>
</feature>
<dbReference type="Pfam" id="PF00326">
    <property type="entry name" value="Peptidase_S9"/>
    <property type="match status" value="1"/>
</dbReference>
<evidence type="ECO:0000256" key="4">
    <source>
        <dbReference type="ARBA" id="ARBA00022801"/>
    </source>
</evidence>
<evidence type="ECO:0000256" key="7">
    <source>
        <dbReference type="SAM" id="Phobius"/>
    </source>
</evidence>
<dbReference type="Gene3D" id="1.20.1250.20">
    <property type="entry name" value="MFS general substrate transporter like domains"/>
    <property type="match status" value="1"/>
</dbReference>
<dbReference type="CDD" id="cd16025">
    <property type="entry name" value="PAS_like"/>
    <property type="match status" value="1"/>
</dbReference>
<dbReference type="InterPro" id="IPR001375">
    <property type="entry name" value="Peptidase_S9_cat"/>
</dbReference>
<dbReference type="Gene3D" id="3.40.390.10">
    <property type="entry name" value="Collagenase (Catalytic Domain)"/>
    <property type="match status" value="1"/>
</dbReference>
<dbReference type="SUPFAM" id="SSF53474">
    <property type="entry name" value="alpha/beta-Hydrolases"/>
    <property type="match status" value="1"/>
</dbReference>
<dbReference type="Pfam" id="PF16313">
    <property type="entry name" value="DUF4953"/>
    <property type="match status" value="1"/>
</dbReference>
<dbReference type="PROSITE" id="PS00149">
    <property type="entry name" value="SULFATASE_2"/>
    <property type="match status" value="1"/>
</dbReference>
<reference evidence="9" key="1">
    <citation type="submission" date="2022-10" db="EMBL/GenBank/DDBJ databases">
        <authorList>
            <person name="Chen Y."/>
            <person name="Dougan E. K."/>
            <person name="Chan C."/>
            <person name="Rhodes N."/>
            <person name="Thang M."/>
        </authorList>
    </citation>
    <scope>NUCLEOTIDE SEQUENCE</scope>
</reference>
<evidence type="ECO:0000256" key="2">
    <source>
        <dbReference type="ARBA" id="ARBA00008779"/>
    </source>
</evidence>
<dbReference type="InterPro" id="IPR020846">
    <property type="entry name" value="MFS_dom"/>
</dbReference>
<dbReference type="InterPro" id="IPR036259">
    <property type="entry name" value="MFS_trans_sf"/>
</dbReference>
<dbReference type="Gene3D" id="3.40.720.10">
    <property type="entry name" value="Alkaline Phosphatase, subunit A"/>
    <property type="match status" value="1"/>
</dbReference>
<feature type="transmembrane region" description="Helical" evidence="7">
    <location>
        <begin position="1331"/>
        <end position="1352"/>
    </location>
</feature>
<dbReference type="InterPro" id="IPR011701">
    <property type="entry name" value="MFS"/>
</dbReference>
<organism evidence="9">
    <name type="scientific">Cladocopium goreaui</name>
    <dbReference type="NCBI Taxonomy" id="2562237"/>
    <lineage>
        <taxon>Eukaryota</taxon>
        <taxon>Sar</taxon>
        <taxon>Alveolata</taxon>
        <taxon>Dinophyceae</taxon>
        <taxon>Suessiales</taxon>
        <taxon>Symbiodiniaceae</taxon>
        <taxon>Cladocopium</taxon>
    </lineage>
</organism>
<dbReference type="SUPFAM" id="SSF55486">
    <property type="entry name" value="Metalloproteases ('zincins'), catalytic domain"/>
    <property type="match status" value="1"/>
</dbReference>
<feature type="transmembrane region" description="Helical" evidence="7">
    <location>
        <begin position="1068"/>
        <end position="1092"/>
    </location>
</feature>
<comment type="similarity">
    <text evidence="2">Belongs to the sulfatase family.</text>
</comment>
<evidence type="ECO:0000313" key="10">
    <source>
        <dbReference type="EMBL" id="CAL1124981.1"/>
    </source>
</evidence>
<evidence type="ECO:0000313" key="12">
    <source>
        <dbReference type="Proteomes" id="UP001152797"/>
    </source>
</evidence>
<feature type="transmembrane region" description="Helical" evidence="7">
    <location>
        <begin position="1098"/>
        <end position="1115"/>
    </location>
</feature>
<dbReference type="InterPro" id="IPR033413">
    <property type="entry name" value="DUF5117"/>
</dbReference>
<dbReference type="PROSITE" id="PS00217">
    <property type="entry name" value="SUGAR_TRANSPORT_2"/>
    <property type="match status" value="1"/>
</dbReference>
<feature type="transmembrane region" description="Helical" evidence="7">
    <location>
        <begin position="1429"/>
        <end position="1447"/>
    </location>
</feature>
<dbReference type="PANTHER" id="PTHR38478">
    <property type="entry name" value="PEPTIDASE M1A AND M12B"/>
    <property type="match status" value="1"/>
</dbReference>
<dbReference type="InterPro" id="IPR000917">
    <property type="entry name" value="Sulfatase_N"/>
</dbReference>
<evidence type="ECO:0000256" key="1">
    <source>
        <dbReference type="ARBA" id="ARBA00004141"/>
    </source>
</evidence>
<dbReference type="EMBL" id="CAMXCT010000001">
    <property type="protein sequence ID" value="CAI3971606.1"/>
    <property type="molecule type" value="Genomic_DNA"/>
</dbReference>
<dbReference type="GO" id="GO:0008237">
    <property type="term" value="F:metallopeptidase activity"/>
    <property type="evidence" value="ECO:0007669"/>
    <property type="project" value="InterPro"/>
</dbReference>
<dbReference type="Pfam" id="PF00884">
    <property type="entry name" value="Sulfatase"/>
    <property type="match status" value="1"/>
</dbReference>
<evidence type="ECO:0000313" key="9">
    <source>
        <dbReference type="EMBL" id="CAI3971606.1"/>
    </source>
</evidence>
<feature type="transmembrane region" description="Helical" evidence="7">
    <location>
        <begin position="1127"/>
        <end position="1149"/>
    </location>
</feature>
<dbReference type="PANTHER" id="PTHR38478:SF1">
    <property type="entry name" value="ZINC DEPENDENT METALLOPROTEASE DOMAIN LIPOPROTEIN"/>
    <property type="match status" value="1"/>
</dbReference>
<keyword evidence="5 7" id="KW-1133">Transmembrane helix</keyword>
<dbReference type="InterPro" id="IPR005829">
    <property type="entry name" value="Sugar_transporter_CS"/>
</dbReference>
<feature type="transmembrane region" description="Helical" evidence="7">
    <location>
        <begin position="1003"/>
        <end position="1026"/>
    </location>
</feature>
<dbReference type="EMBL" id="CAMXCT020000001">
    <property type="protein sequence ID" value="CAL1124981.1"/>
    <property type="molecule type" value="Genomic_DNA"/>
</dbReference>
<sequence length="2214" mass="246826">MGFDPSAAVLRTANSAQSEYQHTISGNRSLESGEQPMQSQCLIARLSRSAFMMLFTFSLLATSSAVADDESSKEPKSKFPAWDDVLKDHKKLEGFLDLHYNEKEQSLFVELKSSDMDKDLLLPMAIARGAGSMILGGDTLNFGNQWVIQFRRSADKVLVVRRNVTVRAEKGSPQADAVDVSYNDSVILALPIRSEKGSTVLVNAADMFMTDLADIGIRPDRQRSTWFKVKNFPENVVIQVSAVFSFNGGLFFLFGGDDIPDMRGAQVVIHYGLSDMPNDSSYKPRLADDRVGHFLSTVRDFSADSDKTPDVRYVTRWNLNKSDASADKSPPKEPIIFWIERTVPREYRPFVKDGILEWNKAFEKIGFIDAIQVRDQQATDEFESEDIRYNTFRWIATSQPFAMGPSRTNPTTGQILDADILFDESFVRYWREDYLATVGLPAGMKRLDDRISHQAWHKMHAADLPWVVLAQPQLEQIMKDPQAAEALAARNALGIPAAKSTACGMCSPSERCMLGQGMNRQLGLMAAFLQAEGKLDPGGKVPLEYIGQAIKEVTMHEVGHTLGLRHNFKASTVLSLEECNNPEITREKGMAGSVMDYLPANFAPEGEEQGDYFSQTIGPYDYWAIEYAYTPNGSEEELDKIASRVAEPELTYATDEDAFSNPDPRINLYDLGDPLEFAEQRVQLVEQRLKELAERVVAEGDGWQRARVAFSNLMGELSSATFLSAQYIGGEYTYRDHRGDPNARDPFTPIPAEKQREAMKFLSEHILSDDAFSFSPELLRRLAPEHWRSSGLFMSSSTSYPIYDIAESIQGTVVSQFLNGTVLRNIQNIELHADEDQDVLRMPEVFDMLTESIWSEVPTEAPGEEEELEVNISTIRRNLQRAHLQRLSQMSLGNSAQPADAQNLANMHLVGLAERITMTLENEQIEMDDYTRAHLMEMDRKLEKLFDATLQVNRVEHGVRRLIDWCLDLQTRAIRMADQGRVAEGELLARLDRLPTWPYSYNVLVVVGAGFFFSFFDVVAIGFAMPVYSKQFGVSDEMASWAITSGLIGYIIGSFLDSRIADKFGRRISLFLSVFAFSFGSIMAATSPGLWWLVGWRFLAGMGIGAEIALATTYIGEMSPAPLRGRYSGWAVSAAFLGFAVVPFVALALVPNFAWGWRALFVIGGLGGLTIAYMRKHLPNSVHWLVGQGRGHEAAELVEAAETLVRQRIGKELPPVPAPSTDAVETSTSIVGLFRSPYAGRLVLLATAWFFYYVGNYAWLTLTPQLLGDIGYDLSNSIFFMTITGLGFVVGAVAAAMISDRIERKLAVTLIAIVWGISLLVIGWFPSEAIIMVFGFVASTTIGLLIPLLYTYTAENFPTRFRATGISLSDGIGHLGGEHSSPSRTAFCTSAVIFRPIHWKRSPFRDKLGGCSRFGFPTILHPTHGDMKYVYAFLLVAASLCTTSLAADRPNVLIILADDLGYSDLGCYGSRIETPNLDSLASDGLRFTQFYNTARCWPTRAALMTGYYAQQVRRDTIPNIKSGSRGSRPEWAPLLPTMLEPLGYRSYHSGKWHIDGMPVASGFDRSYYLQDTGRFFNPKVHYLDDEKLPAVEPGTDFYVTSSIADHAIEFLEEHAEKHSDQPFLQYLAFTSPHFPLHAKPEDIARYRDKFKEGWNQAREQRLARMHEMGIVDVPLSEVELEVGPPYHFPEALETLGPGEVNRPLPWSDLTEEQQEYQAIKMALHAAMIDRMDRDIGRVLDQLRAMGAFENTLVFFLSDNGASAEIMVRDDGHDPNAEPGSAATYFCLGPGWSNAANTPFRRHKTWVHEGGISTPLIVHWPEGIKARGELRRNPGHAIDIVPTVLEAAGGKRPETIAGKPVPQPPGESLVPVFAEDGTVKHDSFWWLHEGNRAIRVGDWKLVAAKDDPWELFDLSTDRSETNNLAEEYPDKVRELAALWEQQTAEIAELASADVPREEAASTNKKKKKPVKDLILPGKSFLVEGRPAFIFQPPDKPQAKPRPWIMYGPTLPKYPDAHEKWMHEQFVKAGIAVAGIDVGEAYGSPKGCEYFDALYREMTEKRGYAKKPCLLGRSRGGLWVSSWAIKHPHQVAGIAGIYPVFDLRTYPGLEKAAPAYELSPTDLQASLTKYNPIQRVATLAAEKIPVFFIHGDIDEVVPLKENSAAFVETYEQEGAESLAELIVVEGQGHNFWEGFFHCQELVDFAIARARAGAGEE</sequence>
<dbReference type="InterPro" id="IPR024607">
    <property type="entry name" value="Sulfatase_CS"/>
</dbReference>
<accession>A0A9P1BHL2</accession>
<protein>
    <submittedName>
        <fullName evidence="11">Arylsulfatase (AS) (Aryl-sulfat e sulphohydrolase)</fullName>
    </submittedName>
</protein>
<dbReference type="GO" id="GO:0008236">
    <property type="term" value="F:serine-type peptidase activity"/>
    <property type="evidence" value="ECO:0007669"/>
    <property type="project" value="InterPro"/>
</dbReference>
<feature type="transmembrane region" description="Helical" evidence="7">
    <location>
        <begin position="1155"/>
        <end position="1174"/>
    </location>
</feature>
<evidence type="ECO:0000256" key="3">
    <source>
        <dbReference type="ARBA" id="ARBA00022692"/>
    </source>
</evidence>
<dbReference type="Gene3D" id="3.30.1120.10">
    <property type="match status" value="1"/>
</dbReference>
<dbReference type="OrthoDB" id="103349at2759"/>